<sequence>MTEPLIPYDVKIQAEEVAAEWEMEAGPHRMLVASIASAIMWERKRCTEIANRYATDGLQPAAARLTAAYIRREIEQ</sequence>
<dbReference type="AlphaFoldDB" id="A0A1V8RP09"/>
<dbReference type="Proteomes" id="UP000191905">
    <property type="component" value="Unassembled WGS sequence"/>
</dbReference>
<name>A0A1V8RP09_9HYPH</name>
<gene>
    <name evidence="1" type="ORF">BFN67_04825</name>
</gene>
<comment type="caution">
    <text evidence="1">The sequence shown here is derived from an EMBL/GenBank/DDBJ whole genome shotgun (WGS) entry which is preliminary data.</text>
</comment>
<dbReference type="STRING" id="1873176.BFN67_04825"/>
<evidence type="ECO:0000313" key="1">
    <source>
        <dbReference type="EMBL" id="OQM74941.1"/>
    </source>
</evidence>
<protein>
    <submittedName>
        <fullName evidence="1">Uncharacterized protein</fullName>
    </submittedName>
</protein>
<reference evidence="1 2" key="1">
    <citation type="journal article" date="2016" name="Int. J. Syst. Evol. Microbiol.">
        <title>Pseudaminobacter manganicus sp. nov., isolated from sludge of a manganese mine.</title>
        <authorList>
            <person name="Li J."/>
            <person name="Huang J."/>
            <person name="Liao S."/>
            <person name="Wang G."/>
        </authorList>
    </citation>
    <scope>NUCLEOTIDE SEQUENCE [LARGE SCALE GENOMIC DNA]</scope>
    <source>
        <strain evidence="1 2">JH-7</strain>
    </source>
</reference>
<proteinExistence type="predicted"/>
<evidence type="ECO:0000313" key="2">
    <source>
        <dbReference type="Proteomes" id="UP000191905"/>
    </source>
</evidence>
<dbReference type="EMBL" id="MDET01000023">
    <property type="protein sequence ID" value="OQM74941.1"/>
    <property type="molecule type" value="Genomic_DNA"/>
</dbReference>
<organism evidence="1 2">
    <name type="scientific">Manganibacter manganicus</name>
    <dbReference type="NCBI Taxonomy" id="1873176"/>
    <lineage>
        <taxon>Bacteria</taxon>
        <taxon>Pseudomonadati</taxon>
        <taxon>Pseudomonadota</taxon>
        <taxon>Alphaproteobacteria</taxon>
        <taxon>Hyphomicrobiales</taxon>
        <taxon>Phyllobacteriaceae</taxon>
        <taxon>Manganibacter</taxon>
    </lineage>
</organism>
<keyword evidence="2" id="KW-1185">Reference proteome</keyword>
<accession>A0A1V8RP09</accession>